<evidence type="ECO:0000256" key="1">
    <source>
        <dbReference type="ARBA" id="ARBA00016923"/>
    </source>
</evidence>
<dbReference type="GO" id="GO:0050567">
    <property type="term" value="F:glutaminyl-tRNA synthase (glutamine-hydrolyzing) activity"/>
    <property type="evidence" value="ECO:0007669"/>
    <property type="project" value="TreeGrafter"/>
</dbReference>
<dbReference type="GO" id="GO:0070681">
    <property type="term" value="P:glutaminyl-tRNAGln biosynthesis via transamidation"/>
    <property type="evidence" value="ECO:0007669"/>
    <property type="project" value="TreeGrafter"/>
</dbReference>
<dbReference type="PANTHER" id="PTHR11659">
    <property type="entry name" value="GLUTAMYL-TRNA GLN AMIDOTRANSFERASE SUBUNIT B MITOCHONDRIAL AND PROKARYOTIC PET112-RELATED"/>
    <property type="match status" value="1"/>
</dbReference>
<evidence type="ECO:0000256" key="2">
    <source>
        <dbReference type="ARBA" id="ARBA00022598"/>
    </source>
</evidence>
<dbReference type="GO" id="GO:0016740">
    <property type="term" value="F:transferase activity"/>
    <property type="evidence" value="ECO:0007669"/>
    <property type="project" value="UniProtKB-KW"/>
</dbReference>
<evidence type="ECO:0000259" key="6">
    <source>
        <dbReference type="Pfam" id="PF02934"/>
    </source>
</evidence>
<comment type="caution">
    <text evidence="7">The sequence shown here is derived from an EMBL/GenBank/DDBJ whole genome shotgun (WGS) entry which is preliminary data.</text>
</comment>
<protein>
    <recommendedName>
        <fullName evidence="1">Aspartyl/glutamyl-tRNA(Asn/Gln) amidotransferase subunit B</fullName>
    </recommendedName>
</protein>
<dbReference type="Proteomes" id="UP000569018">
    <property type="component" value="Unassembled WGS sequence"/>
</dbReference>
<organism evidence="7 8">
    <name type="scientific">Candidatus Hakubella thermalkaliphila</name>
    <dbReference type="NCBI Taxonomy" id="2754717"/>
    <lineage>
        <taxon>Bacteria</taxon>
        <taxon>Bacillati</taxon>
        <taxon>Actinomycetota</taxon>
        <taxon>Actinomycetota incertae sedis</taxon>
        <taxon>Candidatus Hakubellales</taxon>
        <taxon>Candidatus Hakubellaceae</taxon>
        <taxon>Candidatus Hakubella</taxon>
    </lineage>
</organism>
<dbReference type="Pfam" id="PF02934">
    <property type="entry name" value="GatB_N"/>
    <property type="match status" value="1"/>
</dbReference>
<dbReference type="RefSeq" id="WP_176236226.1">
    <property type="nucleotide sequence ID" value="NZ_BLSD01000201.1"/>
</dbReference>
<keyword evidence="5" id="KW-0648">Protein biosynthesis</keyword>
<feature type="domain" description="Aspartyl/Glutamyl-tRNA(Gln) amidotransferase subunit B/E catalytic" evidence="6">
    <location>
        <begin position="6"/>
        <end position="56"/>
    </location>
</feature>
<proteinExistence type="predicted"/>
<evidence type="ECO:0000256" key="5">
    <source>
        <dbReference type="ARBA" id="ARBA00022917"/>
    </source>
</evidence>
<dbReference type="InterPro" id="IPR006075">
    <property type="entry name" value="Asn/Gln-tRNA_Trfase_suB/E_cat"/>
</dbReference>
<dbReference type="SUPFAM" id="SSF55931">
    <property type="entry name" value="Glutamine synthetase/guanido kinase"/>
    <property type="match status" value="1"/>
</dbReference>
<evidence type="ECO:0000313" key="8">
    <source>
        <dbReference type="Proteomes" id="UP000569018"/>
    </source>
</evidence>
<dbReference type="InterPro" id="IPR014746">
    <property type="entry name" value="Gln_synth/guanido_kin_cat_dom"/>
</dbReference>
<evidence type="ECO:0000256" key="3">
    <source>
        <dbReference type="ARBA" id="ARBA00022741"/>
    </source>
</evidence>
<sequence length="57" mass="6158">MDFEAVIGLETHIELSTVTKMFCGCSTVFGHPPNTQVCPVCLALHGFRHLLNSKAVG</sequence>
<keyword evidence="7" id="KW-0808">Transferase</keyword>
<accession>A0A6V8Q6C2</accession>
<gene>
    <name evidence="7" type="ORF">HKBW3S47_02015</name>
</gene>
<dbReference type="GO" id="GO:0005524">
    <property type="term" value="F:ATP binding"/>
    <property type="evidence" value="ECO:0007669"/>
    <property type="project" value="UniProtKB-KW"/>
</dbReference>
<dbReference type="PANTHER" id="PTHR11659:SF0">
    <property type="entry name" value="GLUTAMYL-TRNA(GLN) AMIDOTRANSFERASE SUBUNIT B, MITOCHONDRIAL"/>
    <property type="match status" value="1"/>
</dbReference>
<dbReference type="InterPro" id="IPR017959">
    <property type="entry name" value="Asn/Gln-tRNA_amidoTrfase_suB/E"/>
</dbReference>
<dbReference type="AlphaFoldDB" id="A0A6V8Q6C2"/>
<reference evidence="7 8" key="1">
    <citation type="journal article" date="2020" name="Front. Microbiol.">
        <title>Single-cell genomics of novel Actinobacteria with the Wood-Ljungdahl pathway discovered in a serpentinizing system.</title>
        <authorList>
            <person name="Merino N."/>
            <person name="Kawai M."/>
            <person name="Boyd E.S."/>
            <person name="Colman D.R."/>
            <person name="McGlynn S.E."/>
            <person name="Nealson K.H."/>
            <person name="Kurokawa K."/>
            <person name="Hongoh Y."/>
        </authorList>
    </citation>
    <scope>NUCLEOTIDE SEQUENCE [LARGE SCALE GENOMIC DNA]</scope>
    <source>
        <strain evidence="7 8">S47</strain>
    </source>
</reference>
<keyword evidence="2" id="KW-0436">Ligase</keyword>
<dbReference type="EMBL" id="BLSD01000201">
    <property type="protein sequence ID" value="GFP40319.1"/>
    <property type="molecule type" value="Genomic_DNA"/>
</dbReference>
<dbReference type="GO" id="GO:0006412">
    <property type="term" value="P:translation"/>
    <property type="evidence" value="ECO:0007669"/>
    <property type="project" value="UniProtKB-KW"/>
</dbReference>
<keyword evidence="3" id="KW-0547">Nucleotide-binding</keyword>
<evidence type="ECO:0000313" key="7">
    <source>
        <dbReference type="EMBL" id="GFP40319.1"/>
    </source>
</evidence>
<evidence type="ECO:0000256" key="4">
    <source>
        <dbReference type="ARBA" id="ARBA00022840"/>
    </source>
</evidence>
<keyword evidence="4" id="KW-0067">ATP-binding</keyword>
<name>A0A6V8Q6C2_9ACTN</name>